<dbReference type="HOGENOM" id="CLU_010194_1_3_5"/>
<dbReference type="Proteomes" id="UP000003635">
    <property type="component" value="Unassembled WGS sequence"/>
</dbReference>
<dbReference type="PRINTS" id="PR00081">
    <property type="entry name" value="GDHRDH"/>
</dbReference>
<dbReference type="SUPFAM" id="SSF51735">
    <property type="entry name" value="NAD(P)-binding Rossmann-fold domains"/>
    <property type="match status" value="1"/>
</dbReference>
<evidence type="ECO:0000313" key="5">
    <source>
        <dbReference type="Proteomes" id="UP000003635"/>
    </source>
</evidence>
<dbReference type="PANTHER" id="PTHR43008:SF4">
    <property type="entry name" value="CHAIN DEHYDROGENASE, PUTATIVE (AFU_ORTHOLOGUE AFUA_4G08710)-RELATED"/>
    <property type="match status" value="1"/>
</dbReference>
<keyword evidence="5" id="KW-1185">Reference proteome</keyword>
<dbReference type="Pfam" id="PF00106">
    <property type="entry name" value="adh_short"/>
    <property type="match status" value="1"/>
</dbReference>
<dbReference type="CDD" id="cd05233">
    <property type="entry name" value="SDR_c"/>
    <property type="match status" value="1"/>
</dbReference>
<dbReference type="PANTHER" id="PTHR43008">
    <property type="entry name" value="BENZIL REDUCTASE"/>
    <property type="match status" value="1"/>
</dbReference>
<dbReference type="eggNOG" id="COG1028">
    <property type="taxonomic scope" value="Bacteria"/>
</dbReference>
<dbReference type="RefSeq" id="WP_007257141.1">
    <property type="nucleotide sequence ID" value="NZ_CH724110.1"/>
</dbReference>
<dbReference type="InterPro" id="IPR036291">
    <property type="entry name" value="NAD(P)-bd_dom_sf"/>
</dbReference>
<accession>Q2CAE4</accession>
<dbReference type="EMBL" id="AAOT01000054">
    <property type="protein sequence ID" value="EAR49655.1"/>
    <property type="molecule type" value="Genomic_DNA"/>
</dbReference>
<dbReference type="InterPro" id="IPR057326">
    <property type="entry name" value="KR_dom"/>
</dbReference>
<dbReference type="OrthoDB" id="9804774at2"/>
<gene>
    <name evidence="4" type="ORF">OG2516_17970</name>
</gene>
<dbReference type="PROSITE" id="PS00061">
    <property type="entry name" value="ADH_SHORT"/>
    <property type="match status" value="1"/>
</dbReference>
<reference evidence="4 5" key="1">
    <citation type="journal article" date="2010" name="J. Bacteriol.">
        <title>Genome sequences of Oceanicola granulosus HTCC2516(T) and Oceanicola batsensis HTCC2597(TDelta).</title>
        <authorList>
            <person name="Thrash J.C."/>
            <person name="Cho J.C."/>
            <person name="Vergin K.L."/>
            <person name="Giovannoni S.J."/>
        </authorList>
    </citation>
    <scope>NUCLEOTIDE SEQUENCE [LARGE SCALE GENOMIC DNA]</scope>
    <source>
        <strain evidence="5">ATCC BAA-861 / DSM 15982 / KCTC 12143 / HTCC2516</strain>
    </source>
</reference>
<dbReference type="AlphaFoldDB" id="Q2CAE4"/>
<evidence type="ECO:0000256" key="2">
    <source>
        <dbReference type="ARBA" id="ARBA00023002"/>
    </source>
</evidence>
<evidence type="ECO:0000259" key="3">
    <source>
        <dbReference type="SMART" id="SM00822"/>
    </source>
</evidence>
<dbReference type="STRING" id="314256.OG2516_17970"/>
<comment type="similarity">
    <text evidence="1">Belongs to the short-chain dehydrogenases/reductases (SDR) family.</text>
</comment>
<evidence type="ECO:0000313" key="4">
    <source>
        <dbReference type="EMBL" id="EAR49655.1"/>
    </source>
</evidence>
<protein>
    <submittedName>
        <fullName evidence="4">Predicted dehydrogenase</fullName>
        <ecNumber evidence="4">1.-.-.-</ecNumber>
    </submittedName>
</protein>
<dbReference type="SMART" id="SM00822">
    <property type="entry name" value="PKS_KR"/>
    <property type="match status" value="1"/>
</dbReference>
<proteinExistence type="inferred from homology"/>
<dbReference type="GO" id="GO:0016491">
    <property type="term" value="F:oxidoreductase activity"/>
    <property type="evidence" value="ECO:0007669"/>
    <property type="project" value="UniProtKB-KW"/>
</dbReference>
<keyword evidence="2 4" id="KW-0560">Oxidoreductase</keyword>
<sequence>MSGHVLITGAAGGIGAALAAHFAGRGWTVTALDLAPFPSPLAEHPDIATVTADVTDEAAMETAMQEAAARAPLTAVIANAAVTDLAHHHAVDLPYETWRKIMRVNVDGGFLTARCAARHMPEGGNIVFVTSSLARLSDAQAGDAPYCTSKAAIEMLARVLALELRPRRINVNTLFPSVMLDTGFFAHLDAARRAELAPPSLLDATAEVLCTLSPGSISGRSLDQQAWDDDPAYRTTWKEPT</sequence>
<dbReference type="Gene3D" id="3.40.50.720">
    <property type="entry name" value="NAD(P)-binding Rossmann-like Domain"/>
    <property type="match status" value="1"/>
</dbReference>
<organism evidence="4 5">
    <name type="scientific">Oceanicola granulosus (strain ATCC BAA-861 / DSM 15982 / KCTC 12143 / HTCC2516)</name>
    <dbReference type="NCBI Taxonomy" id="314256"/>
    <lineage>
        <taxon>Bacteria</taxon>
        <taxon>Pseudomonadati</taxon>
        <taxon>Pseudomonadota</taxon>
        <taxon>Alphaproteobacteria</taxon>
        <taxon>Rhodobacterales</taxon>
        <taxon>Roseobacteraceae</taxon>
        <taxon>Oceanicola</taxon>
    </lineage>
</organism>
<dbReference type="EC" id="1.-.-.-" evidence="4"/>
<dbReference type="InterPro" id="IPR020904">
    <property type="entry name" value="Sc_DH/Rdtase_CS"/>
</dbReference>
<comment type="caution">
    <text evidence="4">The sequence shown here is derived from an EMBL/GenBank/DDBJ whole genome shotgun (WGS) entry which is preliminary data.</text>
</comment>
<name>Q2CAE4_OCEGH</name>
<evidence type="ECO:0000256" key="1">
    <source>
        <dbReference type="ARBA" id="ARBA00006484"/>
    </source>
</evidence>
<feature type="domain" description="Ketoreductase" evidence="3">
    <location>
        <begin position="3"/>
        <end position="230"/>
    </location>
</feature>
<dbReference type="InterPro" id="IPR002347">
    <property type="entry name" value="SDR_fam"/>
</dbReference>